<organism evidence="1 2">
    <name type="scientific">Lasius platythorax</name>
    <dbReference type="NCBI Taxonomy" id="488582"/>
    <lineage>
        <taxon>Eukaryota</taxon>
        <taxon>Metazoa</taxon>
        <taxon>Ecdysozoa</taxon>
        <taxon>Arthropoda</taxon>
        <taxon>Hexapoda</taxon>
        <taxon>Insecta</taxon>
        <taxon>Pterygota</taxon>
        <taxon>Neoptera</taxon>
        <taxon>Endopterygota</taxon>
        <taxon>Hymenoptera</taxon>
        <taxon>Apocrita</taxon>
        <taxon>Aculeata</taxon>
        <taxon>Formicoidea</taxon>
        <taxon>Formicidae</taxon>
        <taxon>Formicinae</taxon>
        <taxon>Lasius</taxon>
        <taxon>Lasius</taxon>
    </lineage>
</organism>
<dbReference type="AlphaFoldDB" id="A0AAV2NSD3"/>
<accession>A0AAV2NSD3</accession>
<gene>
    <name evidence="1" type="ORF">LPLAT_LOCUS8403</name>
</gene>
<reference evidence="1" key="1">
    <citation type="submission" date="2024-04" db="EMBL/GenBank/DDBJ databases">
        <authorList>
            <consortium name="Molecular Ecology Group"/>
        </authorList>
    </citation>
    <scope>NUCLEOTIDE SEQUENCE</scope>
</reference>
<proteinExistence type="predicted"/>
<dbReference type="Proteomes" id="UP001497644">
    <property type="component" value="Chromosome 4"/>
</dbReference>
<dbReference type="EMBL" id="OZ034827">
    <property type="protein sequence ID" value="CAL1682481.1"/>
    <property type="molecule type" value="Genomic_DNA"/>
</dbReference>
<keyword evidence="2" id="KW-1185">Reference proteome</keyword>
<protein>
    <submittedName>
        <fullName evidence="1">Uncharacterized protein</fullName>
    </submittedName>
</protein>
<evidence type="ECO:0000313" key="1">
    <source>
        <dbReference type="EMBL" id="CAL1682481.1"/>
    </source>
</evidence>
<evidence type="ECO:0000313" key="2">
    <source>
        <dbReference type="Proteomes" id="UP001497644"/>
    </source>
</evidence>
<sequence>MGSPSGPVPTSLLRALYRRGCVVDLAPPLDIRPDVPGTGLLGVVARSARSFVPGWAGGSADETFGCKVQTPREHPHLSPSHVESTGRAMVYSCSRWPAEI</sequence>
<name>A0AAV2NSD3_9HYME</name>